<name>A0AB33A7D6_9MYCO</name>
<evidence type="ECO:0000313" key="3">
    <source>
        <dbReference type="EMBL" id="AGM27611.1"/>
    </source>
</evidence>
<feature type="region of interest" description="Disordered" evidence="1">
    <location>
        <begin position="329"/>
        <end position="353"/>
    </location>
</feature>
<dbReference type="RefSeq" id="WP_016341973.1">
    <property type="nucleotide sequence ID" value="NC_021282.1"/>
</dbReference>
<evidence type="ECO:0000256" key="1">
    <source>
        <dbReference type="SAM" id="MobiDB-lite"/>
    </source>
</evidence>
<proteinExistence type="predicted"/>
<organism evidence="3 4">
    <name type="scientific">Mycobacteroides abscessus subsp. bolletii 50594</name>
    <dbReference type="NCBI Taxonomy" id="1303024"/>
    <lineage>
        <taxon>Bacteria</taxon>
        <taxon>Bacillati</taxon>
        <taxon>Actinomycetota</taxon>
        <taxon>Actinomycetes</taxon>
        <taxon>Mycobacteriales</taxon>
        <taxon>Mycobacteriaceae</taxon>
        <taxon>Mycobacteroides</taxon>
        <taxon>Mycobacteroides abscessus</taxon>
    </lineage>
</organism>
<feature type="domain" description="RiboL-PSP-HEPN" evidence="2">
    <location>
        <begin position="10"/>
        <end position="221"/>
    </location>
</feature>
<reference evidence="3 4" key="1">
    <citation type="journal article" date="2013" name="Genome Announc.">
        <title>Complete Genome Sequence of Mycobacterium massiliense Clinical Strain Asan 50594, Belonging to the Type II Genotype.</title>
        <authorList>
            <person name="Kim B.J."/>
            <person name="Kim B.R."/>
            <person name="Hong S.H."/>
            <person name="Seok S.H."/>
            <person name="Kook Y.H."/>
            <person name="Kim B.J."/>
        </authorList>
    </citation>
    <scope>NUCLEOTIDE SEQUENCE [LARGE SCALE GENOMIC DNA]</scope>
    <source>
        <strain evidence="3 4">50594</strain>
    </source>
</reference>
<dbReference type="Pfam" id="PF18735">
    <property type="entry name" value="HEPN_RiboL-PSP"/>
    <property type="match status" value="1"/>
</dbReference>
<dbReference type="EMBL" id="CP004374">
    <property type="protein sequence ID" value="AGM27611.1"/>
    <property type="molecule type" value="Genomic_DNA"/>
</dbReference>
<accession>A0AB33A7D6</accession>
<protein>
    <recommendedName>
        <fullName evidence="2">RiboL-PSP-HEPN domain-containing protein</fullName>
    </recommendedName>
</protein>
<evidence type="ECO:0000259" key="2">
    <source>
        <dbReference type="Pfam" id="PF18735"/>
    </source>
</evidence>
<sequence length="353" mass="39663">MLPYYQELSADLDRIRRYLDSVAAEKRVDQRQFAYVACMSALYASFEHFAERTAFRFAEILITSPTHLLPEEVEKLQKRYVTNARSLLSQSLGTGRYENFTELDVAKSLASCLDDSIPYDLRMEVVSFHNANLRWDTLAELFNWTSKDLRVAVGKSDAFEKWVELPALSGRTATDIIDSELKDLVDRRNEVAHRGIPDEILSPERMLDKIAFIEVIALALVASLGGRILEKTKAQGDSVELGPPSEFFQKRRVVVVSLRHDVSEGDVVWASDAENTRTRWGRILQIQLNDTTVPVASAGQEAGLKLEFTMPANSPLHLWRMPTEDLCPPPAELFGNRGPHDSSVPGPETKSDA</sequence>
<evidence type="ECO:0000313" key="4">
    <source>
        <dbReference type="Proteomes" id="UP000013961"/>
    </source>
</evidence>
<dbReference type="KEGG" id="mabb:MASS_1009"/>
<dbReference type="InterPro" id="IPR041519">
    <property type="entry name" value="HEPN_RiboL-PSP"/>
</dbReference>
<gene>
    <name evidence="3" type="ORF">MASS_1009</name>
</gene>
<dbReference type="AlphaFoldDB" id="A0AB33A7D6"/>
<dbReference type="Proteomes" id="UP000013961">
    <property type="component" value="Chromosome"/>
</dbReference>